<name>A0A0C2W7F1_9BACL</name>
<dbReference type="SUPFAM" id="SSF51695">
    <property type="entry name" value="PLC-like phosphodiesterases"/>
    <property type="match status" value="1"/>
</dbReference>
<organism evidence="2 3">
    <name type="scientific">Jeotgalibacillus soli</name>
    <dbReference type="NCBI Taxonomy" id="889306"/>
    <lineage>
        <taxon>Bacteria</taxon>
        <taxon>Bacillati</taxon>
        <taxon>Bacillota</taxon>
        <taxon>Bacilli</taxon>
        <taxon>Bacillales</taxon>
        <taxon>Caryophanaceae</taxon>
        <taxon>Jeotgalibacillus</taxon>
    </lineage>
</organism>
<keyword evidence="3" id="KW-1185">Reference proteome</keyword>
<evidence type="ECO:0000259" key="1">
    <source>
        <dbReference type="PROSITE" id="PS51704"/>
    </source>
</evidence>
<dbReference type="InterPro" id="IPR030395">
    <property type="entry name" value="GP_PDE_dom"/>
</dbReference>
<dbReference type="EMBL" id="JXRP01000006">
    <property type="protein sequence ID" value="KIL51968.1"/>
    <property type="molecule type" value="Genomic_DNA"/>
</dbReference>
<dbReference type="PROSITE" id="PS51704">
    <property type="entry name" value="GP_PDE"/>
    <property type="match status" value="1"/>
</dbReference>
<dbReference type="CDD" id="cd08563">
    <property type="entry name" value="GDPD_TtGDE_like"/>
    <property type="match status" value="1"/>
</dbReference>
<comment type="caution">
    <text evidence="2">The sequence shown here is derived from an EMBL/GenBank/DDBJ whole genome shotgun (WGS) entry which is preliminary data.</text>
</comment>
<dbReference type="AlphaFoldDB" id="A0A0C2W7F1"/>
<dbReference type="Proteomes" id="UP000031938">
    <property type="component" value="Unassembled WGS sequence"/>
</dbReference>
<dbReference type="InterPro" id="IPR017946">
    <property type="entry name" value="PLC-like_Pdiesterase_TIM-brl"/>
</dbReference>
<keyword evidence="2" id="KW-0378">Hydrolase</keyword>
<dbReference type="PATRIC" id="fig|889306.3.peg.341"/>
<protein>
    <submittedName>
        <fullName evidence="2">Glycerophosphoryl diester phosphodiesterase</fullName>
        <ecNumber evidence="2">3.1.4.46</ecNumber>
    </submittedName>
</protein>
<dbReference type="PANTHER" id="PTHR46211">
    <property type="entry name" value="GLYCEROPHOSPHORYL DIESTER PHOSPHODIESTERASE"/>
    <property type="match status" value="1"/>
</dbReference>
<feature type="domain" description="GP-PDE" evidence="1">
    <location>
        <begin position="29"/>
        <end position="267"/>
    </location>
</feature>
<reference evidence="2 3" key="1">
    <citation type="submission" date="2015-01" db="EMBL/GenBank/DDBJ databases">
        <title>Genome sequencing of Jeotgalibacillus soli.</title>
        <authorList>
            <person name="Goh K.M."/>
            <person name="Chan K.-G."/>
            <person name="Yaakop A.S."/>
            <person name="Ee R."/>
            <person name="Gan H.M."/>
            <person name="Chan C.S."/>
        </authorList>
    </citation>
    <scope>NUCLEOTIDE SEQUENCE [LARGE SCALE GENOMIC DNA]</scope>
    <source>
        <strain evidence="2 3">P9</strain>
    </source>
</reference>
<dbReference type="GO" id="GO:0006629">
    <property type="term" value="P:lipid metabolic process"/>
    <property type="evidence" value="ECO:0007669"/>
    <property type="project" value="InterPro"/>
</dbReference>
<dbReference type="STRING" id="889306.KP78_03380"/>
<dbReference type="EC" id="3.1.4.46" evidence="2"/>
<dbReference type="Pfam" id="PF03009">
    <property type="entry name" value="GDPD"/>
    <property type="match status" value="1"/>
</dbReference>
<accession>A0A0C2W7F1</accession>
<gene>
    <name evidence="2" type="ORF">KP78_03380</name>
</gene>
<dbReference type="GO" id="GO:0008889">
    <property type="term" value="F:glycerophosphodiester phosphodiesterase activity"/>
    <property type="evidence" value="ECO:0007669"/>
    <property type="project" value="UniProtKB-EC"/>
</dbReference>
<dbReference type="Gene3D" id="3.20.20.190">
    <property type="entry name" value="Phosphatidylinositol (PI) phosphodiesterase"/>
    <property type="match status" value="1"/>
</dbReference>
<sequence length="278" mass="31191">MSEPFEQIGYTGFMKAYCEYGGMLMNHGIELFGHRGASGHYPENTLSAFEAAKRSGADGIKFSVRMSKDHQLMVIHDESVNRTTNGSGIVRNMNYEELKKLDAGSWFNGEFSNETIMTLHQVAEWATQDGNRMRLNIELKNDSIDFVSLERAVLRLTRYYELENRVIISSFNPKSLMLVRALHPTIEIGYLVEGVPQNAVAKAKKIGASSIHCQEQFALSSEGQKTLAAGLSLRVYPVNDKSRIEPFYQAGVSAVMTDFPDDFVKEYSLLVQSKRAVQ</sequence>
<proteinExistence type="predicted"/>
<evidence type="ECO:0000313" key="2">
    <source>
        <dbReference type="EMBL" id="KIL51968.1"/>
    </source>
</evidence>
<evidence type="ECO:0000313" key="3">
    <source>
        <dbReference type="Proteomes" id="UP000031938"/>
    </source>
</evidence>
<dbReference type="PANTHER" id="PTHR46211:SF1">
    <property type="entry name" value="GLYCEROPHOSPHODIESTER PHOSPHODIESTERASE, CYTOPLASMIC"/>
    <property type="match status" value="1"/>
</dbReference>